<accession>A0A9P6GZF9</accession>
<keyword evidence="3" id="KW-1185">Reference proteome</keyword>
<sequence>MKQLFYLCFLSLKIFTLPDFPYFYDFEMKQKCIESVTKSFKSLYTATNCVIIDEINDLYGHTVVFLEIFPDDYSFSVGFIINKERYYERFNYLESQNEEEMISFVVSKILFCVNEGNLENKYDVYFTVKNWDNPIFNLKNGDLETKVDEIKKTISKKLVGKRLVNYFPIQYKELLIQKNTEKCISIRKGRYLFITFITENFYERVLEQVKTDIINFETVELKWNAQICLTKRPKLLSIKEEEGLYILRMLKRMVFLLDNRFVDKVTLVNLRIVKKILEYLMNKKSFLDLFKTMLNAKDDSVSKFINALKIFENENDNFIKKLVTKKNVELPERILTYLKVFYIDNISLKMNSGTFFVDFFTFLMTDMNLIQKIIMSEDLTENEYVANMKKYLYKQTSLYLKYWMTVYFEYLNGQGKKLYDYTDIVYFEIMKDSCKDWAISALSGSAIKPYFYFQALFFYNIQKKQFY</sequence>
<feature type="signal peptide" evidence="1">
    <location>
        <begin position="1"/>
        <end position="18"/>
    </location>
</feature>
<proteinExistence type="predicted"/>
<gene>
    <name evidence="2" type="ORF">NGRA_0940</name>
</gene>
<evidence type="ECO:0000313" key="2">
    <source>
        <dbReference type="EMBL" id="KAF9763948.1"/>
    </source>
</evidence>
<dbReference type="Proteomes" id="UP000740883">
    <property type="component" value="Unassembled WGS sequence"/>
</dbReference>
<name>A0A9P6GZF9_9MICR</name>
<evidence type="ECO:0000313" key="3">
    <source>
        <dbReference type="Proteomes" id="UP000740883"/>
    </source>
</evidence>
<evidence type="ECO:0000256" key="1">
    <source>
        <dbReference type="SAM" id="SignalP"/>
    </source>
</evidence>
<organism evidence="2 3">
    <name type="scientific">Nosema granulosis</name>
    <dbReference type="NCBI Taxonomy" id="83296"/>
    <lineage>
        <taxon>Eukaryota</taxon>
        <taxon>Fungi</taxon>
        <taxon>Fungi incertae sedis</taxon>
        <taxon>Microsporidia</taxon>
        <taxon>Nosematidae</taxon>
        <taxon>Nosema</taxon>
    </lineage>
</organism>
<comment type="caution">
    <text evidence="2">The sequence shown here is derived from an EMBL/GenBank/DDBJ whole genome shotgun (WGS) entry which is preliminary data.</text>
</comment>
<dbReference type="EMBL" id="SBJO01000047">
    <property type="protein sequence ID" value="KAF9763948.1"/>
    <property type="molecule type" value="Genomic_DNA"/>
</dbReference>
<dbReference type="AlphaFoldDB" id="A0A9P6GZF9"/>
<keyword evidence="1" id="KW-0732">Signal</keyword>
<reference evidence="2 3" key="1">
    <citation type="journal article" date="2020" name="Genome Biol. Evol.">
        <title>Comparative genomics of strictly vertically transmitted, feminizing microsporidia endosymbionts of amphipod crustaceans.</title>
        <authorList>
            <person name="Cormier A."/>
            <person name="Chebbi M.A."/>
            <person name="Giraud I."/>
            <person name="Wattier R."/>
            <person name="Teixeira M."/>
            <person name="Gilbert C."/>
            <person name="Rigaud T."/>
            <person name="Cordaux R."/>
        </authorList>
    </citation>
    <scope>NUCLEOTIDE SEQUENCE [LARGE SCALE GENOMIC DNA]</scope>
    <source>
        <strain evidence="2 3">Ou3-Ou53</strain>
    </source>
</reference>
<protein>
    <submittedName>
        <fullName evidence="2">Uncharacterized protein</fullName>
    </submittedName>
</protein>
<feature type="chain" id="PRO_5040233214" evidence="1">
    <location>
        <begin position="19"/>
        <end position="467"/>
    </location>
</feature>